<feature type="domain" description="PIN" evidence="1">
    <location>
        <begin position="3"/>
        <end position="123"/>
    </location>
</feature>
<keyword evidence="2" id="KW-0238">DNA-binding</keyword>
<dbReference type="Pfam" id="PF01850">
    <property type="entry name" value="PIN"/>
    <property type="match status" value="1"/>
</dbReference>
<proteinExistence type="predicted"/>
<evidence type="ECO:0000313" key="2">
    <source>
        <dbReference type="EMBL" id="QII09597.1"/>
    </source>
</evidence>
<dbReference type="Proteomes" id="UP000501926">
    <property type="component" value="Chromosome"/>
</dbReference>
<gene>
    <name evidence="2" type="ORF">KsCSTR_02180</name>
</gene>
<reference evidence="2 3" key="1">
    <citation type="submission" date="2020-02" db="EMBL/GenBank/DDBJ databases">
        <title>Newly sequenced genome of strain CSTR1 showed variability in Candidatus Kuenenia stuttgartiensis genomes.</title>
        <authorList>
            <person name="Ding C."/>
            <person name="Adrian L."/>
        </authorList>
    </citation>
    <scope>NUCLEOTIDE SEQUENCE [LARGE SCALE GENOMIC DNA]</scope>
    <source>
        <strain evidence="2 3">CSTR1</strain>
    </source>
</reference>
<dbReference type="AlphaFoldDB" id="A0A6G7GK61"/>
<dbReference type="GO" id="GO:0003677">
    <property type="term" value="F:DNA binding"/>
    <property type="evidence" value="ECO:0007669"/>
    <property type="project" value="UniProtKB-KW"/>
</dbReference>
<evidence type="ECO:0000259" key="1">
    <source>
        <dbReference type="Pfam" id="PF01850"/>
    </source>
</evidence>
<protein>
    <submittedName>
        <fullName evidence="2">DNA-binding protein</fullName>
    </submittedName>
</protein>
<dbReference type="InterPro" id="IPR002716">
    <property type="entry name" value="PIN_dom"/>
</dbReference>
<name>A0A6G7GK61_KUEST</name>
<sequence length="149" mass="16980">MKVYLDTSALNRIFDDQSQPKIYLEATSMLLLFMLIDCQNVEIVSSDVLLFENATNPYEERSVFVSFVLQKADCTQSVDAEILSRSQEIEKCGLKGMDALHIACAEKLKVDFFITCDDKILKRYKGSVNVQNPIDFIINILRKEENNGN</sequence>
<dbReference type="RefSeq" id="WP_164994342.1">
    <property type="nucleotide sequence ID" value="NZ_CP049055.1"/>
</dbReference>
<evidence type="ECO:0000313" key="3">
    <source>
        <dbReference type="Proteomes" id="UP000501926"/>
    </source>
</evidence>
<dbReference type="SUPFAM" id="SSF88723">
    <property type="entry name" value="PIN domain-like"/>
    <property type="match status" value="1"/>
</dbReference>
<dbReference type="EMBL" id="CP049055">
    <property type="protein sequence ID" value="QII09597.1"/>
    <property type="molecule type" value="Genomic_DNA"/>
</dbReference>
<organism evidence="2 3">
    <name type="scientific">Kuenenia stuttgartiensis</name>
    <dbReference type="NCBI Taxonomy" id="174633"/>
    <lineage>
        <taxon>Bacteria</taxon>
        <taxon>Pseudomonadati</taxon>
        <taxon>Planctomycetota</taxon>
        <taxon>Candidatus Brocadiia</taxon>
        <taxon>Candidatus Brocadiales</taxon>
        <taxon>Candidatus Brocadiaceae</taxon>
        <taxon>Candidatus Kuenenia</taxon>
    </lineage>
</organism>
<dbReference type="Gene3D" id="3.40.50.1010">
    <property type="entry name" value="5'-nuclease"/>
    <property type="match status" value="1"/>
</dbReference>
<accession>A0A6G7GK61</accession>
<dbReference type="InterPro" id="IPR029060">
    <property type="entry name" value="PIN-like_dom_sf"/>
</dbReference>